<evidence type="ECO:0000313" key="3">
    <source>
        <dbReference type="Proteomes" id="UP000246077"/>
    </source>
</evidence>
<dbReference type="Pfam" id="PF02627">
    <property type="entry name" value="CMD"/>
    <property type="match status" value="1"/>
</dbReference>
<dbReference type="InterPro" id="IPR029032">
    <property type="entry name" value="AhpD-like"/>
</dbReference>
<dbReference type="NCBIfam" id="TIGR02425">
    <property type="entry name" value="decarb_PcaC"/>
    <property type="match status" value="1"/>
</dbReference>
<evidence type="ECO:0000259" key="1">
    <source>
        <dbReference type="Pfam" id="PF02627"/>
    </source>
</evidence>
<dbReference type="InterPro" id="IPR052512">
    <property type="entry name" value="4CMD/NDH-1_regulator"/>
</dbReference>
<dbReference type="SUPFAM" id="SSF69118">
    <property type="entry name" value="AhpD-like"/>
    <property type="match status" value="1"/>
</dbReference>
<protein>
    <submittedName>
        <fullName evidence="2">4-carboxymuconolactone decarboxylase</fullName>
    </submittedName>
</protein>
<dbReference type="RefSeq" id="WP_109920297.1">
    <property type="nucleotide sequence ID" value="NZ_QGLF01000002.1"/>
</dbReference>
<feature type="domain" description="Carboxymuconolactone decarboxylase-like" evidence="1">
    <location>
        <begin position="40"/>
        <end position="121"/>
    </location>
</feature>
<dbReference type="OrthoDB" id="7507676at2"/>
<organism evidence="2 3">
    <name type="scientific">Zavarzinia compransoris</name>
    <dbReference type="NCBI Taxonomy" id="1264899"/>
    <lineage>
        <taxon>Bacteria</taxon>
        <taxon>Pseudomonadati</taxon>
        <taxon>Pseudomonadota</taxon>
        <taxon>Alphaproteobacteria</taxon>
        <taxon>Rhodospirillales</taxon>
        <taxon>Zavarziniaceae</taxon>
        <taxon>Zavarzinia</taxon>
    </lineage>
</organism>
<reference evidence="3" key="1">
    <citation type="submission" date="2018-05" db="EMBL/GenBank/DDBJ databases">
        <title>Zavarzinia sp. HR-AS.</title>
        <authorList>
            <person name="Lee Y."/>
            <person name="Jeon C.O."/>
        </authorList>
    </citation>
    <scope>NUCLEOTIDE SEQUENCE [LARGE SCALE GENOMIC DNA]</scope>
    <source>
        <strain evidence="3">DSM 1231</strain>
    </source>
</reference>
<name>A0A317E505_9PROT</name>
<dbReference type="PANTHER" id="PTHR33570">
    <property type="entry name" value="4-CARBOXYMUCONOLACTONE DECARBOXYLASE FAMILY PROTEIN"/>
    <property type="match status" value="1"/>
</dbReference>
<sequence>MTQGTGNGTYERGLRIRRDVLGAAHVDRSLGQVSAFGRPMQELVTEYCWGAVWGREGLDRRTRSLLNLAMLTALNRSHELAVHVRGAVTNGCTETEIQETLLQTAIYAGVPAALEAFRVAEKVLADLREAAEGAR</sequence>
<gene>
    <name evidence="2" type="primary">pcaC</name>
    <name evidence="2" type="ORF">DKG75_06530</name>
</gene>
<dbReference type="InterPro" id="IPR012788">
    <property type="entry name" value="Decarb_PcaC"/>
</dbReference>
<dbReference type="GO" id="GO:0051920">
    <property type="term" value="F:peroxiredoxin activity"/>
    <property type="evidence" value="ECO:0007669"/>
    <property type="project" value="InterPro"/>
</dbReference>
<dbReference type="PANTHER" id="PTHR33570:SF2">
    <property type="entry name" value="CARBOXYMUCONOLACTONE DECARBOXYLASE-LIKE DOMAIN-CONTAINING PROTEIN"/>
    <property type="match status" value="1"/>
</dbReference>
<dbReference type="Proteomes" id="UP000246077">
    <property type="component" value="Unassembled WGS sequence"/>
</dbReference>
<dbReference type="InterPro" id="IPR003779">
    <property type="entry name" value="CMD-like"/>
</dbReference>
<dbReference type="EMBL" id="QGLF01000002">
    <property type="protein sequence ID" value="PWR21652.1"/>
    <property type="molecule type" value="Genomic_DNA"/>
</dbReference>
<evidence type="ECO:0000313" key="2">
    <source>
        <dbReference type="EMBL" id="PWR21652.1"/>
    </source>
</evidence>
<dbReference type="AlphaFoldDB" id="A0A317E505"/>
<comment type="caution">
    <text evidence="2">The sequence shown here is derived from an EMBL/GenBank/DDBJ whole genome shotgun (WGS) entry which is preliminary data.</text>
</comment>
<proteinExistence type="predicted"/>
<keyword evidence="3" id="KW-1185">Reference proteome</keyword>
<accession>A0A317E505</accession>
<dbReference type="Gene3D" id="1.20.1290.10">
    <property type="entry name" value="AhpD-like"/>
    <property type="match status" value="1"/>
</dbReference>